<evidence type="ECO:0000256" key="3">
    <source>
        <dbReference type="ARBA" id="ARBA00023125"/>
    </source>
</evidence>
<dbReference type="GO" id="GO:0003677">
    <property type="term" value="F:DNA binding"/>
    <property type="evidence" value="ECO:0007669"/>
    <property type="project" value="UniProtKB-KW"/>
</dbReference>
<dbReference type="InterPro" id="IPR009061">
    <property type="entry name" value="DNA-bd_dom_put_sf"/>
</dbReference>
<dbReference type="AlphaFoldDB" id="A0A9D2SH24"/>
<evidence type="ECO:0000256" key="1">
    <source>
        <dbReference type="ARBA" id="ARBA00022491"/>
    </source>
</evidence>
<dbReference type="InterPro" id="IPR047057">
    <property type="entry name" value="MerR_fam"/>
</dbReference>
<dbReference type="Gene3D" id="1.10.1660.10">
    <property type="match status" value="1"/>
</dbReference>
<dbReference type="PANTHER" id="PTHR30204">
    <property type="entry name" value="REDOX-CYCLING DRUG-SENSING TRANSCRIPTIONAL ACTIVATOR SOXR"/>
    <property type="match status" value="1"/>
</dbReference>
<keyword evidence="1" id="KW-0678">Repressor</keyword>
<dbReference type="SUPFAM" id="SSF46955">
    <property type="entry name" value="Putative DNA-binding domain"/>
    <property type="match status" value="1"/>
</dbReference>
<dbReference type="GO" id="GO:0003700">
    <property type="term" value="F:DNA-binding transcription factor activity"/>
    <property type="evidence" value="ECO:0007669"/>
    <property type="project" value="InterPro"/>
</dbReference>
<dbReference type="SMART" id="SM00422">
    <property type="entry name" value="HTH_MERR"/>
    <property type="match status" value="1"/>
</dbReference>
<protein>
    <submittedName>
        <fullName evidence="6">MerR family transcriptional regulator</fullName>
    </submittedName>
</protein>
<reference evidence="6" key="1">
    <citation type="journal article" date="2021" name="PeerJ">
        <title>Extensive microbial diversity within the chicken gut microbiome revealed by metagenomics and culture.</title>
        <authorList>
            <person name="Gilroy R."/>
            <person name="Ravi A."/>
            <person name="Getino M."/>
            <person name="Pursley I."/>
            <person name="Horton D.L."/>
            <person name="Alikhan N.F."/>
            <person name="Baker D."/>
            <person name="Gharbi K."/>
            <person name="Hall N."/>
            <person name="Watson M."/>
            <person name="Adriaenssens E.M."/>
            <person name="Foster-Nyarko E."/>
            <person name="Jarju S."/>
            <person name="Secka A."/>
            <person name="Antonio M."/>
            <person name="Oren A."/>
            <person name="Chaudhuri R.R."/>
            <person name="La Ragione R."/>
            <person name="Hildebrand F."/>
            <person name="Pallen M.J."/>
        </authorList>
    </citation>
    <scope>NUCLEOTIDE SEQUENCE</scope>
    <source>
        <strain evidence="6">CHK180-15479</strain>
    </source>
</reference>
<evidence type="ECO:0000313" key="6">
    <source>
        <dbReference type="EMBL" id="HJC06261.1"/>
    </source>
</evidence>
<evidence type="ECO:0000313" key="7">
    <source>
        <dbReference type="Proteomes" id="UP000823910"/>
    </source>
</evidence>
<keyword evidence="3" id="KW-0238">DNA-binding</keyword>
<feature type="domain" description="HTH merR-type" evidence="5">
    <location>
        <begin position="1"/>
        <end position="70"/>
    </location>
</feature>
<reference evidence="6" key="2">
    <citation type="submission" date="2021-04" db="EMBL/GenBank/DDBJ databases">
        <authorList>
            <person name="Gilroy R."/>
        </authorList>
    </citation>
    <scope>NUCLEOTIDE SEQUENCE</scope>
    <source>
        <strain evidence="6">CHK180-15479</strain>
    </source>
</reference>
<proteinExistence type="predicted"/>
<evidence type="ECO:0000256" key="2">
    <source>
        <dbReference type="ARBA" id="ARBA00023015"/>
    </source>
</evidence>
<dbReference type="Proteomes" id="UP000823910">
    <property type="component" value="Unassembled WGS sequence"/>
</dbReference>
<accession>A0A9D2SH24</accession>
<evidence type="ECO:0000256" key="4">
    <source>
        <dbReference type="ARBA" id="ARBA00023163"/>
    </source>
</evidence>
<dbReference type="CDD" id="cd01109">
    <property type="entry name" value="HTH_YyaN"/>
    <property type="match status" value="1"/>
</dbReference>
<dbReference type="PROSITE" id="PS50937">
    <property type="entry name" value="HTH_MERR_2"/>
    <property type="match status" value="1"/>
</dbReference>
<keyword evidence="4" id="KW-0804">Transcription</keyword>
<dbReference type="Pfam" id="PF13411">
    <property type="entry name" value="MerR_1"/>
    <property type="match status" value="1"/>
</dbReference>
<gene>
    <name evidence="6" type="ORF">H9704_08930</name>
</gene>
<dbReference type="InterPro" id="IPR000551">
    <property type="entry name" value="MerR-type_HTH_dom"/>
</dbReference>
<dbReference type="EMBL" id="DWWT01000042">
    <property type="protein sequence ID" value="HJC06261.1"/>
    <property type="molecule type" value="Genomic_DNA"/>
</dbReference>
<evidence type="ECO:0000259" key="5">
    <source>
        <dbReference type="PROSITE" id="PS50937"/>
    </source>
</evidence>
<dbReference type="PANTHER" id="PTHR30204:SF69">
    <property type="entry name" value="MERR-FAMILY TRANSCRIPTIONAL REGULATOR"/>
    <property type="match status" value="1"/>
</dbReference>
<organism evidence="6 7">
    <name type="scientific">Candidatus Enterocloster excrementipullorum</name>
    <dbReference type="NCBI Taxonomy" id="2838559"/>
    <lineage>
        <taxon>Bacteria</taxon>
        <taxon>Bacillati</taxon>
        <taxon>Bacillota</taxon>
        <taxon>Clostridia</taxon>
        <taxon>Lachnospirales</taxon>
        <taxon>Lachnospiraceae</taxon>
        <taxon>Enterocloster</taxon>
    </lineage>
</organism>
<comment type="caution">
    <text evidence="6">The sequence shown here is derived from an EMBL/GenBank/DDBJ whole genome shotgun (WGS) entry which is preliminary data.</text>
</comment>
<name>A0A9D2SH24_9FIRM</name>
<keyword evidence="2" id="KW-0805">Transcription regulation</keyword>
<sequence length="137" mass="16087">MYTMMQTCKETGLTYQALKFYCNEGLVPNVKRDKNNRRVFDERDVKWIKDLVWLKKCGMSIQEMKEYLGLCLQGQKSIPERKKMLDEKKRALLSLIQELDDCVAYIDWKQDFYDKVVSGQIPYVSNLIPSESGAERS</sequence>